<dbReference type="AlphaFoldDB" id="A0A061E5D1"/>
<keyword evidence="1" id="KW-1133">Transmembrane helix</keyword>
<gene>
    <name evidence="2" type="ORF">TCM_008815</name>
</gene>
<evidence type="ECO:0000313" key="2">
    <source>
        <dbReference type="EMBL" id="EOX99842.1"/>
    </source>
</evidence>
<evidence type="ECO:0000256" key="1">
    <source>
        <dbReference type="SAM" id="Phobius"/>
    </source>
</evidence>
<keyword evidence="1" id="KW-0472">Membrane</keyword>
<feature type="transmembrane region" description="Helical" evidence="1">
    <location>
        <begin position="12"/>
        <end position="34"/>
    </location>
</feature>
<dbReference type="Gramene" id="EOX99842">
    <property type="protein sequence ID" value="EOX99842"/>
    <property type="gene ID" value="TCM_008815"/>
</dbReference>
<dbReference type="Proteomes" id="UP000026915">
    <property type="component" value="Chromosome 2"/>
</dbReference>
<proteinExistence type="predicted"/>
<evidence type="ECO:0000313" key="3">
    <source>
        <dbReference type="Proteomes" id="UP000026915"/>
    </source>
</evidence>
<dbReference type="InParanoid" id="A0A061E5D1"/>
<dbReference type="HOGENOM" id="CLU_2836358_0_0_1"/>
<reference evidence="2 3" key="1">
    <citation type="journal article" date="2013" name="Genome Biol.">
        <title>The genome sequence of the most widely cultivated cacao type and its use to identify candidate genes regulating pod color.</title>
        <authorList>
            <person name="Motamayor J.C."/>
            <person name="Mockaitis K."/>
            <person name="Schmutz J."/>
            <person name="Haiminen N."/>
            <person name="Iii D.L."/>
            <person name="Cornejo O."/>
            <person name="Findley S.D."/>
            <person name="Zheng P."/>
            <person name="Utro F."/>
            <person name="Royaert S."/>
            <person name="Saski C."/>
            <person name="Jenkins J."/>
            <person name="Podicheti R."/>
            <person name="Zhao M."/>
            <person name="Scheffler B.E."/>
            <person name="Stack J.C."/>
            <person name="Feltus F.A."/>
            <person name="Mustiga G.M."/>
            <person name="Amores F."/>
            <person name="Phillips W."/>
            <person name="Marelli J.P."/>
            <person name="May G.D."/>
            <person name="Shapiro H."/>
            <person name="Ma J."/>
            <person name="Bustamante C.D."/>
            <person name="Schnell R.J."/>
            <person name="Main D."/>
            <person name="Gilbert D."/>
            <person name="Parida L."/>
            <person name="Kuhn D.N."/>
        </authorList>
    </citation>
    <scope>NUCLEOTIDE SEQUENCE [LARGE SCALE GENOMIC DNA]</scope>
    <source>
        <strain evidence="3">cv. Matina 1-6</strain>
    </source>
</reference>
<dbReference type="EMBL" id="CM001880">
    <property type="protein sequence ID" value="EOX99842.1"/>
    <property type="molecule type" value="Genomic_DNA"/>
</dbReference>
<accession>A0A061E5D1</accession>
<keyword evidence="1" id="KW-0812">Transmembrane</keyword>
<name>A0A061E5D1_THECC</name>
<protein>
    <submittedName>
        <fullName evidence="2">Uncharacterized protein</fullName>
    </submittedName>
</protein>
<sequence length="66" mass="7714">MLAGSGALSRYINLDLSWILNILFTGFQCLLFFHNHDRPITLSYLQSCFGWILALEFQWVQSSIFR</sequence>
<keyword evidence="3" id="KW-1185">Reference proteome</keyword>
<organism evidence="2 3">
    <name type="scientific">Theobroma cacao</name>
    <name type="common">Cacao</name>
    <name type="synonym">Cocoa</name>
    <dbReference type="NCBI Taxonomy" id="3641"/>
    <lineage>
        <taxon>Eukaryota</taxon>
        <taxon>Viridiplantae</taxon>
        <taxon>Streptophyta</taxon>
        <taxon>Embryophyta</taxon>
        <taxon>Tracheophyta</taxon>
        <taxon>Spermatophyta</taxon>
        <taxon>Magnoliopsida</taxon>
        <taxon>eudicotyledons</taxon>
        <taxon>Gunneridae</taxon>
        <taxon>Pentapetalae</taxon>
        <taxon>rosids</taxon>
        <taxon>malvids</taxon>
        <taxon>Malvales</taxon>
        <taxon>Malvaceae</taxon>
        <taxon>Byttnerioideae</taxon>
        <taxon>Theobroma</taxon>
    </lineage>
</organism>